<organism evidence="1">
    <name type="scientific">marine sediment metagenome</name>
    <dbReference type="NCBI Taxonomy" id="412755"/>
    <lineage>
        <taxon>unclassified sequences</taxon>
        <taxon>metagenomes</taxon>
        <taxon>ecological metagenomes</taxon>
    </lineage>
</organism>
<dbReference type="AlphaFoldDB" id="X1DHL8"/>
<comment type="caution">
    <text evidence="1">The sequence shown here is derived from an EMBL/GenBank/DDBJ whole genome shotgun (WGS) entry which is preliminary data.</text>
</comment>
<proteinExistence type="predicted"/>
<evidence type="ECO:0000313" key="1">
    <source>
        <dbReference type="EMBL" id="GAH20381.1"/>
    </source>
</evidence>
<dbReference type="EMBL" id="BARU01004424">
    <property type="protein sequence ID" value="GAH20381.1"/>
    <property type="molecule type" value="Genomic_DNA"/>
</dbReference>
<gene>
    <name evidence="1" type="ORF">S03H2_08913</name>
</gene>
<reference evidence="1" key="1">
    <citation type="journal article" date="2014" name="Front. Microbiol.">
        <title>High frequency of phylogenetically diverse reductive dehalogenase-homologous genes in deep subseafloor sedimentary metagenomes.</title>
        <authorList>
            <person name="Kawai M."/>
            <person name="Futagami T."/>
            <person name="Toyoda A."/>
            <person name="Takaki Y."/>
            <person name="Nishi S."/>
            <person name="Hori S."/>
            <person name="Arai W."/>
            <person name="Tsubouchi T."/>
            <person name="Morono Y."/>
            <person name="Uchiyama I."/>
            <person name="Ito T."/>
            <person name="Fujiyama A."/>
            <person name="Inagaki F."/>
            <person name="Takami H."/>
        </authorList>
    </citation>
    <scope>NUCLEOTIDE SEQUENCE</scope>
    <source>
        <strain evidence="1">Expedition CK06-06</strain>
    </source>
</reference>
<name>X1DHL8_9ZZZZ</name>
<accession>X1DHL8</accession>
<sequence>MQERYRELVGEEKLPELPQLADNLTKALQTYTPDAQ</sequence>
<protein>
    <submittedName>
        <fullName evidence="1">Uncharacterized protein</fullName>
    </submittedName>
</protein>
<feature type="non-terminal residue" evidence="1">
    <location>
        <position position="36"/>
    </location>
</feature>